<proteinExistence type="predicted"/>
<gene>
    <name evidence="2" type="ORF">GWI33_011174</name>
</gene>
<feature type="region of interest" description="Disordered" evidence="1">
    <location>
        <begin position="44"/>
        <end position="85"/>
    </location>
</feature>
<dbReference type="EMBL" id="JAACXV010008880">
    <property type="protein sequence ID" value="KAF7275885.1"/>
    <property type="molecule type" value="Genomic_DNA"/>
</dbReference>
<reference evidence="2" key="1">
    <citation type="submission" date="2020-08" db="EMBL/GenBank/DDBJ databases">
        <title>Genome sequencing and assembly of the red palm weevil Rhynchophorus ferrugineus.</title>
        <authorList>
            <person name="Dias G.B."/>
            <person name="Bergman C.M."/>
            <person name="Manee M."/>
        </authorList>
    </citation>
    <scope>NUCLEOTIDE SEQUENCE</scope>
    <source>
        <strain evidence="2">AA-2017</strain>
        <tissue evidence="2">Whole larva</tissue>
    </source>
</reference>
<evidence type="ECO:0000313" key="3">
    <source>
        <dbReference type="Proteomes" id="UP000625711"/>
    </source>
</evidence>
<organism evidence="2 3">
    <name type="scientific">Rhynchophorus ferrugineus</name>
    <name type="common">Red palm weevil</name>
    <name type="synonym">Curculio ferrugineus</name>
    <dbReference type="NCBI Taxonomy" id="354439"/>
    <lineage>
        <taxon>Eukaryota</taxon>
        <taxon>Metazoa</taxon>
        <taxon>Ecdysozoa</taxon>
        <taxon>Arthropoda</taxon>
        <taxon>Hexapoda</taxon>
        <taxon>Insecta</taxon>
        <taxon>Pterygota</taxon>
        <taxon>Neoptera</taxon>
        <taxon>Endopterygota</taxon>
        <taxon>Coleoptera</taxon>
        <taxon>Polyphaga</taxon>
        <taxon>Cucujiformia</taxon>
        <taxon>Curculionidae</taxon>
        <taxon>Dryophthorinae</taxon>
        <taxon>Rhynchophorus</taxon>
    </lineage>
</organism>
<evidence type="ECO:0000256" key="1">
    <source>
        <dbReference type="SAM" id="MobiDB-lite"/>
    </source>
</evidence>
<accession>A0A834I7G3</accession>
<sequence>MFFLGENVCKDRENKTKEKQDPVVIYWRGWERSEWLLRPRKIQDHSEGKRGPVYGTRSKNNYTSIRPPPPRSGGGAADAVDRPLTLPRGPIKEWIHSFAARNDKKP</sequence>
<evidence type="ECO:0000313" key="2">
    <source>
        <dbReference type="EMBL" id="KAF7275885.1"/>
    </source>
</evidence>
<keyword evidence="3" id="KW-1185">Reference proteome</keyword>
<name>A0A834I7G3_RHYFE</name>
<dbReference type="AlphaFoldDB" id="A0A834I7G3"/>
<protein>
    <submittedName>
        <fullName evidence="2">Uncharacterized protein</fullName>
    </submittedName>
</protein>
<comment type="caution">
    <text evidence="2">The sequence shown here is derived from an EMBL/GenBank/DDBJ whole genome shotgun (WGS) entry which is preliminary data.</text>
</comment>
<dbReference type="Proteomes" id="UP000625711">
    <property type="component" value="Unassembled WGS sequence"/>
</dbReference>